<comment type="caution">
    <text evidence="1">The sequence shown here is derived from an EMBL/GenBank/DDBJ whole genome shotgun (WGS) entry which is preliminary data.</text>
</comment>
<name>X1A602_9ZZZZ</name>
<reference evidence="1" key="1">
    <citation type="journal article" date="2014" name="Front. Microbiol.">
        <title>High frequency of phylogenetically diverse reductive dehalogenase-homologous genes in deep subseafloor sedimentary metagenomes.</title>
        <authorList>
            <person name="Kawai M."/>
            <person name="Futagami T."/>
            <person name="Toyoda A."/>
            <person name="Takaki Y."/>
            <person name="Nishi S."/>
            <person name="Hori S."/>
            <person name="Arai W."/>
            <person name="Tsubouchi T."/>
            <person name="Morono Y."/>
            <person name="Uchiyama I."/>
            <person name="Ito T."/>
            <person name="Fujiyama A."/>
            <person name="Inagaki F."/>
            <person name="Takami H."/>
        </authorList>
    </citation>
    <scope>NUCLEOTIDE SEQUENCE</scope>
    <source>
        <strain evidence="1">Expedition CK06-06</strain>
    </source>
</reference>
<accession>X1A602</accession>
<dbReference type="AlphaFoldDB" id="X1A602"/>
<gene>
    <name evidence="1" type="ORF">S01H4_25524</name>
</gene>
<protein>
    <submittedName>
        <fullName evidence="1">Uncharacterized protein</fullName>
    </submittedName>
</protein>
<organism evidence="1">
    <name type="scientific">marine sediment metagenome</name>
    <dbReference type="NCBI Taxonomy" id="412755"/>
    <lineage>
        <taxon>unclassified sequences</taxon>
        <taxon>metagenomes</taxon>
        <taxon>ecological metagenomes</taxon>
    </lineage>
</organism>
<dbReference type="EMBL" id="BART01012156">
    <property type="protein sequence ID" value="GAG77560.1"/>
    <property type="molecule type" value="Genomic_DNA"/>
</dbReference>
<feature type="non-terminal residue" evidence="1">
    <location>
        <position position="1"/>
    </location>
</feature>
<sequence length="48" mass="4937">IVDIVGKGNGWAKETHGQVTIKGSGKGTVVRVSGSGAWKIVGRETISD</sequence>
<proteinExistence type="predicted"/>
<evidence type="ECO:0000313" key="1">
    <source>
        <dbReference type="EMBL" id="GAG77560.1"/>
    </source>
</evidence>